<keyword evidence="4" id="KW-1185">Reference proteome</keyword>
<name>A0A918G8V4_9PSEU</name>
<protein>
    <submittedName>
        <fullName evidence="3">Uncharacterized protein</fullName>
    </submittedName>
</protein>
<gene>
    <name evidence="3" type="ORF">GCM10010171_18070</name>
</gene>
<dbReference type="Proteomes" id="UP000660680">
    <property type="component" value="Unassembled WGS sequence"/>
</dbReference>
<dbReference type="EMBL" id="BMRB01000001">
    <property type="protein sequence ID" value="GGS25164.1"/>
    <property type="molecule type" value="Genomic_DNA"/>
</dbReference>
<accession>A0A918G8V4</accession>
<comment type="caution">
    <text evidence="3">The sequence shown here is derived from an EMBL/GenBank/DDBJ whole genome shotgun (WGS) entry which is preliminary data.</text>
</comment>
<evidence type="ECO:0000313" key="3">
    <source>
        <dbReference type="EMBL" id="GGS25164.1"/>
    </source>
</evidence>
<reference evidence="3" key="1">
    <citation type="journal article" date="2014" name="Int. J. Syst. Evol. Microbiol.">
        <title>Complete genome sequence of Corynebacterium casei LMG S-19264T (=DSM 44701T), isolated from a smear-ripened cheese.</title>
        <authorList>
            <consortium name="US DOE Joint Genome Institute (JGI-PGF)"/>
            <person name="Walter F."/>
            <person name="Albersmeier A."/>
            <person name="Kalinowski J."/>
            <person name="Ruckert C."/>
        </authorList>
    </citation>
    <scope>NUCLEOTIDE SEQUENCE</scope>
    <source>
        <strain evidence="3">JCM 3276</strain>
    </source>
</reference>
<feature type="region of interest" description="Disordered" evidence="1">
    <location>
        <begin position="1"/>
        <end position="27"/>
    </location>
</feature>
<reference evidence="3" key="2">
    <citation type="submission" date="2020-09" db="EMBL/GenBank/DDBJ databases">
        <authorList>
            <person name="Sun Q."/>
            <person name="Ohkuma M."/>
        </authorList>
    </citation>
    <scope>NUCLEOTIDE SEQUENCE</scope>
    <source>
        <strain evidence="3">JCM 3276</strain>
    </source>
</reference>
<sequence length="55" mass="6075">MHSLSPRWEADMSQQAQPVAKERPKRKKWPWVLGAALVLIGIAFASCVICGGAKR</sequence>
<organism evidence="3 4">
    <name type="scientific">Actinokineospora fastidiosa</name>
    <dbReference type="NCBI Taxonomy" id="1816"/>
    <lineage>
        <taxon>Bacteria</taxon>
        <taxon>Bacillati</taxon>
        <taxon>Actinomycetota</taxon>
        <taxon>Actinomycetes</taxon>
        <taxon>Pseudonocardiales</taxon>
        <taxon>Pseudonocardiaceae</taxon>
        <taxon>Actinokineospora</taxon>
    </lineage>
</organism>
<evidence type="ECO:0000313" key="4">
    <source>
        <dbReference type="Proteomes" id="UP000660680"/>
    </source>
</evidence>
<keyword evidence="2" id="KW-0472">Membrane</keyword>
<keyword evidence="2" id="KW-0812">Transmembrane</keyword>
<feature type="transmembrane region" description="Helical" evidence="2">
    <location>
        <begin position="31"/>
        <end position="53"/>
    </location>
</feature>
<keyword evidence="2" id="KW-1133">Transmembrane helix</keyword>
<proteinExistence type="predicted"/>
<evidence type="ECO:0000256" key="2">
    <source>
        <dbReference type="SAM" id="Phobius"/>
    </source>
</evidence>
<evidence type="ECO:0000256" key="1">
    <source>
        <dbReference type="SAM" id="MobiDB-lite"/>
    </source>
</evidence>
<dbReference type="AlphaFoldDB" id="A0A918G8V4"/>